<dbReference type="EC" id="2.6.1.21" evidence="4 12"/>
<name>A0A428MXU8_9BACI</name>
<evidence type="ECO:0000256" key="11">
    <source>
        <dbReference type="RuleBase" id="RU004516"/>
    </source>
</evidence>
<dbReference type="GO" id="GO:0030170">
    <property type="term" value="F:pyridoxal phosphate binding"/>
    <property type="evidence" value="ECO:0007669"/>
    <property type="project" value="InterPro"/>
</dbReference>
<dbReference type="PROSITE" id="PS00770">
    <property type="entry name" value="AA_TRANSFER_CLASS_4"/>
    <property type="match status" value="1"/>
</dbReference>
<proteinExistence type="inferred from homology"/>
<comment type="function">
    <text evidence="12">Acts on the D-isomers of alanine, leucine, aspartate, glutamate, aminobutyrate, norvaline and asparagine. The enzyme transfers an amino group from a substrate D-amino acid to the pyridoxal phosphate cofactor to form pyridoxamine and an alpha-keto acid in the first half-reaction.</text>
</comment>
<comment type="caution">
    <text evidence="13">The sequence shown here is derived from an EMBL/GenBank/DDBJ whole genome shotgun (WGS) entry which is preliminary data.</text>
</comment>
<accession>A0A428MXU8</accession>
<comment type="cofactor">
    <cofactor evidence="1 11">
        <name>pyridoxal 5'-phosphate</name>
        <dbReference type="ChEBI" id="CHEBI:597326"/>
    </cofactor>
</comment>
<dbReference type="OrthoDB" id="9805628at2"/>
<dbReference type="Gene3D" id="3.30.470.10">
    <property type="match status" value="1"/>
</dbReference>
<keyword evidence="8 11" id="KW-0663">Pyridoxal phosphate</keyword>
<dbReference type="InterPro" id="IPR018300">
    <property type="entry name" value="Aminotrans_IV_CS"/>
</dbReference>
<dbReference type="GO" id="GO:0008652">
    <property type="term" value="P:amino acid biosynthetic process"/>
    <property type="evidence" value="ECO:0007669"/>
    <property type="project" value="UniProtKB-ARBA"/>
</dbReference>
<comment type="subunit">
    <text evidence="3">Homodimer.</text>
</comment>
<dbReference type="InterPro" id="IPR043132">
    <property type="entry name" value="BCAT-like_C"/>
</dbReference>
<evidence type="ECO:0000256" key="6">
    <source>
        <dbReference type="ARBA" id="ARBA00022576"/>
    </source>
</evidence>
<evidence type="ECO:0000256" key="10">
    <source>
        <dbReference type="RuleBase" id="RU004106"/>
    </source>
</evidence>
<evidence type="ECO:0000256" key="1">
    <source>
        <dbReference type="ARBA" id="ARBA00001933"/>
    </source>
</evidence>
<dbReference type="AlphaFoldDB" id="A0A428MXU8"/>
<evidence type="ECO:0000256" key="3">
    <source>
        <dbReference type="ARBA" id="ARBA00011738"/>
    </source>
</evidence>
<evidence type="ECO:0000256" key="7">
    <source>
        <dbReference type="ARBA" id="ARBA00022679"/>
    </source>
</evidence>
<dbReference type="Pfam" id="PF01063">
    <property type="entry name" value="Aminotran_4"/>
    <property type="match status" value="1"/>
</dbReference>
<reference evidence="13 14" key="1">
    <citation type="submission" date="2018-10" db="EMBL/GenBank/DDBJ databases">
        <title>Draft genome sequence of Bacillus salarius IM0101, isolated from a hypersaline soil in Inner Mongolia, China.</title>
        <authorList>
            <person name="Yamprayoonswat W."/>
            <person name="Boonvisut S."/>
            <person name="Jumpathong W."/>
            <person name="Sittihan S."/>
            <person name="Ruangsuj P."/>
            <person name="Wanthongcharoen S."/>
            <person name="Thongpramul N."/>
            <person name="Pimmason S."/>
            <person name="Yu B."/>
            <person name="Yasawong M."/>
        </authorList>
    </citation>
    <scope>NUCLEOTIDE SEQUENCE [LARGE SCALE GENOMIC DNA]</scope>
    <source>
        <strain evidence="13 14">IM0101</strain>
    </source>
</reference>
<evidence type="ECO:0000256" key="5">
    <source>
        <dbReference type="ARBA" id="ARBA00021779"/>
    </source>
</evidence>
<dbReference type="GO" id="GO:0046394">
    <property type="term" value="P:carboxylic acid biosynthetic process"/>
    <property type="evidence" value="ECO:0007669"/>
    <property type="project" value="UniProtKB-ARBA"/>
</dbReference>
<dbReference type="CDD" id="cd01558">
    <property type="entry name" value="D-AAT_like"/>
    <property type="match status" value="1"/>
</dbReference>
<dbReference type="SUPFAM" id="SSF56752">
    <property type="entry name" value="D-aminoacid aminotransferase-like PLP-dependent enzymes"/>
    <property type="match status" value="1"/>
</dbReference>
<dbReference type="GO" id="GO:0005829">
    <property type="term" value="C:cytosol"/>
    <property type="evidence" value="ECO:0007669"/>
    <property type="project" value="TreeGrafter"/>
</dbReference>
<dbReference type="GO" id="GO:0046416">
    <property type="term" value="P:D-amino acid metabolic process"/>
    <property type="evidence" value="ECO:0007669"/>
    <property type="project" value="InterPro"/>
</dbReference>
<dbReference type="Proteomes" id="UP000275076">
    <property type="component" value="Unassembled WGS sequence"/>
</dbReference>
<sequence length="278" mass="32024">MEYVLMKNHIINRDEAYINFDDRGYYFGDGIYEVIRIYNGSPFLWEEHFDRFLRSAEELDIVLPQSLNKIKQNILTLITKNNVINGTVYLQMTRGEQERNHLYNRDITPVITAFTKEGGVPVHQQKHGISLWSLEDIRWLRCDIKTINLLGNVMSKRKAEDMGSQEALLHRGHIVTEGSSSNVFIVKNGTLYTHPANHYILNGITRLYVEQLADNEHIPLQKEAFTTEDAQQADEMFVTSTSLEIVPVTKVQGTIRSDFPIGPVTRKLQHAFEKSKTM</sequence>
<keyword evidence="7 13" id="KW-0808">Transferase</keyword>
<dbReference type="NCBIfam" id="TIGR01121">
    <property type="entry name" value="D_amino_aminoT"/>
    <property type="match status" value="1"/>
</dbReference>
<evidence type="ECO:0000256" key="4">
    <source>
        <dbReference type="ARBA" id="ARBA00012874"/>
    </source>
</evidence>
<dbReference type="InterPro" id="IPR001544">
    <property type="entry name" value="Aminotrans_IV"/>
</dbReference>
<evidence type="ECO:0000256" key="8">
    <source>
        <dbReference type="ARBA" id="ARBA00022898"/>
    </source>
</evidence>
<keyword evidence="14" id="KW-1185">Reference proteome</keyword>
<comment type="similarity">
    <text evidence="2 10">Belongs to the class-IV pyridoxal-phosphate-dependent aminotransferase family.</text>
</comment>
<evidence type="ECO:0000313" key="13">
    <source>
        <dbReference type="EMBL" id="RSL30957.1"/>
    </source>
</evidence>
<dbReference type="EMBL" id="RBVX01000030">
    <property type="protein sequence ID" value="RSL30957.1"/>
    <property type="molecule type" value="Genomic_DNA"/>
</dbReference>
<evidence type="ECO:0000256" key="2">
    <source>
        <dbReference type="ARBA" id="ARBA00009320"/>
    </source>
</evidence>
<dbReference type="InterPro" id="IPR050571">
    <property type="entry name" value="Class-IV_PLP-Dep_Aminotrnsfr"/>
</dbReference>
<dbReference type="Gene3D" id="3.20.10.10">
    <property type="entry name" value="D-amino Acid Aminotransferase, subunit A, domain 2"/>
    <property type="match status" value="1"/>
</dbReference>
<dbReference type="PANTHER" id="PTHR42743:SF10">
    <property type="entry name" value="D-ALANINE AMINOTRANSFERASE"/>
    <property type="match status" value="1"/>
</dbReference>
<dbReference type="PANTHER" id="PTHR42743">
    <property type="entry name" value="AMINO-ACID AMINOTRANSFERASE"/>
    <property type="match status" value="1"/>
</dbReference>
<comment type="catalytic activity">
    <reaction evidence="9 12">
        <text>D-alanine + 2-oxoglutarate = D-glutamate + pyruvate</text>
        <dbReference type="Rhea" id="RHEA:15869"/>
        <dbReference type="ChEBI" id="CHEBI:15361"/>
        <dbReference type="ChEBI" id="CHEBI:16810"/>
        <dbReference type="ChEBI" id="CHEBI:29986"/>
        <dbReference type="ChEBI" id="CHEBI:57416"/>
        <dbReference type="EC" id="2.6.1.21"/>
    </reaction>
</comment>
<evidence type="ECO:0000313" key="14">
    <source>
        <dbReference type="Proteomes" id="UP000275076"/>
    </source>
</evidence>
<dbReference type="RefSeq" id="WP_125559697.1">
    <property type="nucleotide sequence ID" value="NZ_RBVX01000030.1"/>
</dbReference>
<protein>
    <recommendedName>
        <fullName evidence="5 12">D-alanine aminotransferase</fullName>
        <ecNumber evidence="4 12">2.6.1.21</ecNumber>
    </recommendedName>
</protein>
<dbReference type="GO" id="GO:0047810">
    <property type="term" value="F:D-alanine-2-oxoglutarate aminotransferase activity"/>
    <property type="evidence" value="ECO:0007669"/>
    <property type="project" value="UniProtKB-EC"/>
</dbReference>
<keyword evidence="6 13" id="KW-0032">Aminotransferase</keyword>
<gene>
    <name evidence="13" type="primary">dat</name>
    <name evidence="13" type="ORF">D7Z54_23635</name>
</gene>
<dbReference type="InterPro" id="IPR043131">
    <property type="entry name" value="BCAT-like_N"/>
</dbReference>
<dbReference type="InterPro" id="IPR005784">
    <property type="entry name" value="D_amino_transT"/>
</dbReference>
<dbReference type="InterPro" id="IPR036038">
    <property type="entry name" value="Aminotransferase-like"/>
</dbReference>
<evidence type="ECO:0000256" key="12">
    <source>
        <dbReference type="RuleBase" id="RU004520"/>
    </source>
</evidence>
<dbReference type="FunFam" id="3.20.10.10:FF:000002">
    <property type="entry name" value="D-alanine aminotransferase"/>
    <property type="match status" value="1"/>
</dbReference>
<organism evidence="13 14">
    <name type="scientific">Salibacterium salarium</name>
    <dbReference type="NCBI Taxonomy" id="284579"/>
    <lineage>
        <taxon>Bacteria</taxon>
        <taxon>Bacillati</taxon>
        <taxon>Bacillota</taxon>
        <taxon>Bacilli</taxon>
        <taxon>Bacillales</taxon>
        <taxon>Bacillaceae</taxon>
    </lineage>
</organism>
<evidence type="ECO:0000256" key="9">
    <source>
        <dbReference type="ARBA" id="ARBA00047911"/>
    </source>
</evidence>